<evidence type="ECO:0000313" key="1">
    <source>
        <dbReference type="EMBL" id="MEQ2465366.1"/>
    </source>
</evidence>
<keyword evidence="2" id="KW-1185">Reference proteome</keyword>
<comment type="caution">
    <text evidence="1">The sequence shown here is derived from an EMBL/GenBank/DDBJ whole genome shotgun (WGS) entry which is preliminary data.</text>
</comment>
<name>A0ABV1EXZ4_9BACI</name>
<dbReference type="RefSeq" id="WP_235252348.1">
    <property type="nucleotide sequence ID" value="NZ_JBBMFN010000011.1"/>
</dbReference>
<dbReference type="Proteomes" id="UP001465426">
    <property type="component" value="Unassembled WGS sequence"/>
</dbReference>
<dbReference type="EMBL" id="JBBMFN010000011">
    <property type="protein sequence ID" value="MEQ2465366.1"/>
    <property type="molecule type" value="Genomic_DNA"/>
</dbReference>
<accession>A0ABV1EXZ4</accession>
<organism evidence="1 2">
    <name type="scientific">Niallia hominis</name>
    <dbReference type="NCBI Taxonomy" id="3133173"/>
    <lineage>
        <taxon>Bacteria</taxon>
        <taxon>Bacillati</taxon>
        <taxon>Bacillota</taxon>
        <taxon>Bacilli</taxon>
        <taxon>Bacillales</taxon>
        <taxon>Bacillaceae</taxon>
        <taxon>Niallia</taxon>
    </lineage>
</organism>
<protein>
    <recommendedName>
        <fullName evidence="3">Resolvase/invertase-type recombinase catalytic domain-containing protein</fullName>
    </recommendedName>
</protein>
<gene>
    <name evidence="1" type="ORF">WMO63_06745</name>
</gene>
<sequence>MQTKSLTKVGYLVHLSSERDDSIDLDLKRRILNGLLEEAKGLHATNSLSYKNNPLVAQLFIKELRKDGINTIVVHDPLIFNKEVIGLFVDEGFQFLLIEVNGVKPKYRFTAISNDDLKHNHEKNVISSSRWVNLKSKYKKALIRKEKAANWLNGMMNEMDKETM</sequence>
<evidence type="ECO:0000313" key="2">
    <source>
        <dbReference type="Proteomes" id="UP001465426"/>
    </source>
</evidence>
<reference evidence="1 2" key="1">
    <citation type="submission" date="2024-03" db="EMBL/GenBank/DDBJ databases">
        <title>Human intestinal bacterial collection.</title>
        <authorList>
            <person name="Pauvert C."/>
            <person name="Hitch T.C.A."/>
            <person name="Clavel T."/>
        </authorList>
    </citation>
    <scope>NUCLEOTIDE SEQUENCE [LARGE SCALE GENOMIC DNA]</scope>
    <source>
        <strain evidence="1 2">CLA-SR-H024</strain>
    </source>
</reference>
<proteinExistence type="predicted"/>
<evidence type="ECO:0008006" key="3">
    <source>
        <dbReference type="Google" id="ProtNLM"/>
    </source>
</evidence>